<organism evidence="2">
    <name type="scientific">hydrothermal vent metagenome</name>
    <dbReference type="NCBI Taxonomy" id="652676"/>
    <lineage>
        <taxon>unclassified sequences</taxon>
        <taxon>metagenomes</taxon>
        <taxon>ecological metagenomes</taxon>
    </lineage>
</organism>
<feature type="region of interest" description="Disordered" evidence="1">
    <location>
        <begin position="33"/>
        <end position="120"/>
    </location>
</feature>
<dbReference type="EMBL" id="UOFS01000034">
    <property type="protein sequence ID" value="VAW97862.1"/>
    <property type="molecule type" value="Genomic_DNA"/>
</dbReference>
<sequence>MKIFIFTLFASMALVFPLNVSAASDVEDVTMTMIDDDDTSHEGSEIDIPGGDDGPNHDLDEDHSASSSDDDDADHDSDDDENENDSDDDENETEDAEESEEIEDSEDDTQQPNGGAGGSA</sequence>
<feature type="compositionally biased region" description="Acidic residues" evidence="1">
    <location>
        <begin position="68"/>
        <end position="109"/>
    </location>
</feature>
<proteinExistence type="predicted"/>
<evidence type="ECO:0000256" key="1">
    <source>
        <dbReference type="SAM" id="MobiDB-lite"/>
    </source>
</evidence>
<dbReference type="AlphaFoldDB" id="A0A3B1AD59"/>
<evidence type="ECO:0000313" key="2">
    <source>
        <dbReference type="EMBL" id="VAW97862.1"/>
    </source>
</evidence>
<name>A0A3B1AD59_9ZZZZ</name>
<gene>
    <name evidence="2" type="ORF">MNBD_GAMMA22-373</name>
</gene>
<protein>
    <submittedName>
        <fullName evidence="2">Uncharacterized protein</fullName>
    </submittedName>
</protein>
<accession>A0A3B1AD59</accession>
<reference evidence="2" key="1">
    <citation type="submission" date="2018-06" db="EMBL/GenBank/DDBJ databases">
        <authorList>
            <person name="Zhirakovskaya E."/>
        </authorList>
    </citation>
    <scope>NUCLEOTIDE SEQUENCE</scope>
</reference>
<feature type="compositionally biased region" description="Basic and acidic residues" evidence="1">
    <location>
        <begin position="54"/>
        <end position="64"/>
    </location>
</feature>